<evidence type="ECO:0008006" key="4">
    <source>
        <dbReference type="Google" id="ProtNLM"/>
    </source>
</evidence>
<evidence type="ECO:0000313" key="3">
    <source>
        <dbReference type="Proteomes" id="UP001500298"/>
    </source>
</evidence>
<organism evidence="2 3">
    <name type="scientific">Algivirga pacifica</name>
    <dbReference type="NCBI Taxonomy" id="1162670"/>
    <lineage>
        <taxon>Bacteria</taxon>
        <taxon>Pseudomonadati</taxon>
        <taxon>Bacteroidota</taxon>
        <taxon>Cytophagia</taxon>
        <taxon>Cytophagales</taxon>
        <taxon>Flammeovirgaceae</taxon>
        <taxon>Algivirga</taxon>
    </lineage>
</organism>
<gene>
    <name evidence="2" type="ORF">GCM10023331_30340</name>
</gene>
<feature type="coiled-coil region" evidence="1">
    <location>
        <begin position="227"/>
        <end position="264"/>
    </location>
</feature>
<reference evidence="3" key="1">
    <citation type="journal article" date="2019" name="Int. J. Syst. Evol. Microbiol.">
        <title>The Global Catalogue of Microorganisms (GCM) 10K type strain sequencing project: providing services to taxonomists for standard genome sequencing and annotation.</title>
        <authorList>
            <consortium name="The Broad Institute Genomics Platform"/>
            <consortium name="The Broad Institute Genome Sequencing Center for Infectious Disease"/>
            <person name="Wu L."/>
            <person name="Ma J."/>
        </authorList>
    </citation>
    <scope>NUCLEOTIDE SEQUENCE [LARGE SCALE GENOMIC DNA]</scope>
    <source>
        <strain evidence="3">JCM 18326</strain>
    </source>
</reference>
<evidence type="ECO:0000256" key="1">
    <source>
        <dbReference type="SAM" id="Coils"/>
    </source>
</evidence>
<dbReference type="EMBL" id="BAABJX010000047">
    <property type="protein sequence ID" value="GAA4843285.1"/>
    <property type="molecule type" value="Genomic_DNA"/>
</dbReference>
<proteinExistence type="predicted"/>
<accession>A0ABP9DG27</accession>
<sequence length="265" mass="28587">MGGTLSVTGASSFTDVSVSGTMDLSDINTSGDLSVEGELSVEGTSNFTDVSSSGISSLSTVSISGSSSIGGDLSVAGVTTLSTLSLNNKLIMSDDIQLGENSDGKMASILLKKPEVEGEKYTKITANEGHIFTIDSDIASSSNNEVFYIRENGDAVLQGKLESKAIKVTTSPGADFVFEEDYVLRPLSEVEEFIIKNKHLPEIAPAKQMEEKGLDMSAFQIQLLQKVEELTLYAIELEKKNKALTERMEQLEKLEKRLEALEKKN</sequence>
<name>A0ABP9DG27_9BACT</name>
<keyword evidence="1" id="KW-0175">Coiled coil</keyword>
<keyword evidence="3" id="KW-1185">Reference proteome</keyword>
<dbReference type="Proteomes" id="UP001500298">
    <property type="component" value="Unassembled WGS sequence"/>
</dbReference>
<protein>
    <recommendedName>
        <fullName evidence="4">Peptidase S74 domain-containing protein</fullName>
    </recommendedName>
</protein>
<evidence type="ECO:0000313" key="2">
    <source>
        <dbReference type="EMBL" id="GAA4843285.1"/>
    </source>
</evidence>
<comment type="caution">
    <text evidence="2">The sequence shown here is derived from an EMBL/GenBank/DDBJ whole genome shotgun (WGS) entry which is preliminary data.</text>
</comment>